<feature type="domain" description="Gfo/Idh/MocA-like oxidoreductase N-terminal" evidence="3">
    <location>
        <begin position="2"/>
        <end position="120"/>
    </location>
</feature>
<evidence type="ECO:0000313" key="6">
    <source>
        <dbReference type="Proteomes" id="UP001247542"/>
    </source>
</evidence>
<keyword evidence="6" id="KW-1185">Reference proteome</keyword>
<dbReference type="Gene3D" id="3.40.50.720">
    <property type="entry name" value="NAD(P)-binding Rossmann-like Domain"/>
    <property type="match status" value="1"/>
</dbReference>
<protein>
    <submittedName>
        <fullName evidence="5">Inositol 2-dehydrogenase</fullName>
        <ecNumber evidence="5">1.1.1.18</ecNumber>
    </submittedName>
</protein>
<evidence type="ECO:0000313" key="5">
    <source>
        <dbReference type="EMBL" id="MDT3766746.1"/>
    </source>
</evidence>
<accession>A0ABU3IA00</accession>
<dbReference type="Pfam" id="PF02894">
    <property type="entry name" value="GFO_IDH_MocA_C"/>
    <property type="match status" value="1"/>
</dbReference>
<dbReference type="InterPro" id="IPR030827">
    <property type="entry name" value="Myo_inos_IolG"/>
</dbReference>
<dbReference type="InterPro" id="IPR004104">
    <property type="entry name" value="Gfo/Idh/MocA-like_OxRdtase_C"/>
</dbReference>
<evidence type="ECO:0000259" key="4">
    <source>
        <dbReference type="Pfam" id="PF02894"/>
    </source>
</evidence>
<dbReference type="InterPro" id="IPR036291">
    <property type="entry name" value="NAD(P)-bd_dom_sf"/>
</dbReference>
<dbReference type="Proteomes" id="UP001247542">
    <property type="component" value="Unassembled WGS sequence"/>
</dbReference>
<gene>
    <name evidence="5" type="primary">iolG</name>
    <name evidence="5" type="ORF">QS713_01520</name>
</gene>
<name>A0ABU3IA00_9ACTO</name>
<dbReference type="NCBIfam" id="TIGR04380">
    <property type="entry name" value="myo_inos_iolG"/>
    <property type="match status" value="1"/>
</dbReference>
<feature type="domain" description="Gfo/Idh/MocA-like oxidoreductase C-terminal" evidence="4">
    <location>
        <begin position="137"/>
        <end position="328"/>
    </location>
</feature>
<evidence type="ECO:0000259" key="3">
    <source>
        <dbReference type="Pfam" id="PF01408"/>
    </source>
</evidence>
<dbReference type="Gene3D" id="3.30.360.10">
    <property type="entry name" value="Dihydrodipicolinate Reductase, domain 2"/>
    <property type="match status" value="1"/>
</dbReference>
<dbReference type="PANTHER" id="PTHR42840:SF3">
    <property type="entry name" value="BINDING ROSSMANN FOLD OXIDOREDUCTASE, PUTATIVE (AFU_ORTHOLOGUE AFUA_2G10240)-RELATED"/>
    <property type="match status" value="1"/>
</dbReference>
<reference evidence="5 6" key="1">
    <citation type="submission" date="2023-06" db="EMBL/GenBank/DDBJ databases">
        <title>Draft genome sequence of Gleimia hominis type strain CCUG 57540T.</title>
        <authorList>
            <person name="Salva-Serra F."/>
            <person name="Cardew S."/>
            <person name="Jensie Markopoulos S."/>
            <person name="Ohlen M."/>
            <person name="Inganas E."/>
            <person name="Svensson-Stadler L."/>
            <person name="Moore E.R.B."/>
        </authorList>
    </citation>
    <scope>NUCLEOTIDE SEQUENCE [LARGE SCALE GENOMIC DNA]</scope>
    <source>
        <strain evidence="5 6">CCUG 57540</strain>
    </source>
</reference>
<dbReference type="GO" id="GO:0050112">
    <property type="term" value="F:inositol 2-dehydrogenase (NAD+) activity"/>
    <property type="evidence" value="ECO:0007669"/>
    <property type="project" value="UniProtKB-EC"/>
</dbReference>
<evidence type="ECO:0000256" key="1">
    <source>
        <dbReference type="ARBA" id="ARBA00010928"/>
    </source>
</evidence>
<dbReference type="EMBL" id="JASXSX010000001">
    <property type="protein sequence ID" value="MDT3766746.1"/>
    <property type="molecule type" value="Genomic_DNA"/>
</dbReference>
<proteinExistence type="inferred from homology"/>
<organism evidence="5 6">
    <name type="scientific">Gleimia hominis</name>
    <dbReference type="NCBI Taxonomy" id="595468"/>
    <lineage>
        <taxon>Bacteria</taxon>
        <taxon>Bacillati</taxon>
        <taxon>Actinomycetota</taxon>
        <taxon>Actinomycetes</taxon>
        <taxon>Actinomycetales</taxon>
        <taxon>Actinomycetaceae</taxon>
        <taxon>Gleimia</taxon>
    </lineage>
</organism>
<dbReference type="InterPro" id="IPR000683">
    <property type="entry name" value="Gfo/Idh/MocA-like_OxRdtase_N"/>
</dbReference>
<keyword evidence="2 5" id="KW-0560">Oxidoreductase</keyword>
<dbReference type="RefSeq" id="WP_313271881.1">
    <property type="nucleotide sequence ID" value="NZ_JASXSX010000001.1"/>
</dbReference>
<dbReference type="SUPFAM" id="SSF55347">
    <property type="entry name" value="Glyceraldehyde-3-phosphate dehydrogenase-like, C-terminal domain"/>
    <property type="match status" value="1"/>
</dbReference>
<sequence length="328" mass="35448">MIRFGIIGAGRIAKVHARSTSQHPHAQLVAISDPVEEAREALAQEYGVKAVAEAADIFNDPEIDAVIVCSPTPLHIEHIVAGVKAGKAVLCEKPIAMEVEAAEGIRAQLDGEDARVMLGFNRRFDPNFAKVHTVAQAGELGPVEQVTIISRDPAAPSKDYIKVSGGIFKDMTIHDFDMARFFLGDIATVSATGQNLEEDLKDTGDFDAAVIVLTSKDGKVATIINNRHCATGYDQRLEVSGPDGAAFAENVRPTTVRVSKREHSDALDPYLDFFLERYEAAYYNELDAFIEAVNGQRDFTPGIEDGIVALKIAQAADESARSGKVVEL</sequence>
<dbReference type="Pfam" id="PF01408">
    <property type="entry name" value="GFO_IDH_MocA"/>
    <property type="match status" value="1"/>
</dbReference>
<evidence type="ECO:0000256" key="2">
    <source>
        <dbReference type="ARBA" id="ARBA00023002"/>
    </source>
</evidence>
<comment type="similarity">
    <text evidence="1">Belongs to the Gfo/Idh/MocA family.</text>
</comment>
<dbReference type="PANTHER" id="PTHR42840">
    <property type="entry name" value="NAD(P)-BINDING ROSSMANN-FOLD SUPERFAMILY PROTEIN-RELATED"/>
    <property type="match status" value="1"/>
</dbReference>
<dbReference type="EC" id="1.1.1.18" evidence="5"/>
<dbReference type="SUPFAM" id="SSF51735">
    <property type="entry name" value="NAD(P)-binding Rossmann-fold domains"/>
    <property type="match status" value="1"/>
</dbReference>
<comment type="caution">
    <text evidence="5">The sequence shown here is derived from an EMBL/GenBank/DDBJ whole genome shotgun (WGS) entry which is preliminary data.</text>
</comment>